<feature type="signal peptide" evidence="1">
    <location>
        <begin position="1"/>
        <end position="19"/>
    </location>
</feature>
<gene>
    <name evidence="2" type="ORF">HXN55_04120</name>
</gene>
<dbReference type="AlphaFoldDB" id="A0A9D5X1L8"/>
<protein>
    <submittedName>
        <fullName evidence="2">T9SS type A sorting domain-containing protein</fullName>
    </submittedName>
</protein>
<name>A0A9D5X1L8_9BACT</name>
<feature type="chain" id="PRO_5038811299" evidence="1">
    <location>
        <begin position="20"/>
        <end position="1006"/>
    </location>
</feature>
<dbReference type="Proteomes" id="UP000787419">
    <property type="component" value="Unassembled WGS sequence"/>
</dbReference>
<dbReference type="SUPFAM" id="SSF82171">
    <property type="entry name" value="DPP6 N-terminal domain-like"/>
    <property type="match status" value="1"/>
</dbReference>
<comment type="caution">
    <text evidence="2">The sequence shown here is derived from an EMBL/GenBank/DDBJ whole genome shotgun (WGS) entry which is preliminary data.</text>
</comment>
<dbReference type="EMBL" id="JABZTM010000031">
    <property type="protein sequence ID" value="MBF1446561.1"/>
    <property type="molecule type" value="Genomic_DNA"/>
</dbReference>
<reference evidence="2" key="1">
    <citation type="submission" date="2020-04" db="EMBL/GenBank/DDBJ databases">
        <title>Deep metagenomics examines the oral microbiome during advanced dental caries in children, revealing novel taxa and co-occurrences with host molecules.</title>
        <authorList>
            <person name="Baker J.L."/>
            <person name="Morton J.T."/>
            <person name="Dinis M."/>
            <person name="Alvarez R."/>
            <person name="Tran N.C."/>
            <person name="Knight R."/>
            <person name="Edlund A."/>
        </authorList>
    </citation>
    <scope>NUCLEOTIDE SEQUENCE</scope>
    <source>
        <strain evidence="2">JCVI_32_bin.50</strain>
    </source>
</reference>
<dbReference type="NCBIfam" id="TIGR04183">
    <property type="entry name" value="Por_Secre_tail"/>
    <property type="match status" value="1"/>
</dbReference>
<evidence type="ECO:0000256" key="1">
    <source>
        <dbReference type="SAM" id="SignalP"/>
    </source>
</evidence>
<dbReference type="Pfam" id="PF21471">
    <property type="entry name" value="Reelin_subrepeat-B"/>
    <property type="match status" value="1"/>
</dbReference>
<keyword evidence="1" id="KW-0732">Signal</keyword>
<dbReference type="RefSeq" id="WP_278489608.1">
    <property type="nucleotide sequence ID" value="NZ_CAJZDG010000131.1"/>
</dbReference>
<proteinExistence type="predicted"/>
<accession>A0A9D5X1L8</accession>
<sequence>MKKASLLILLLSFFCSMQAADVKILGDNTYSLAISPNGKYLVGYNPTKTRSGIGTESFVYNVGSGSLQWITKDITDDWEKCGIFRDVNDNGMLCGSVKDINHYVDFYGTNAPTNIAAVFENGKIAKLPYGTLDMKKIKQHEDGTFAVGLSGDGNIVVGYCKCSNFAYAYPLKWTRDASGEWKTEILPLPDGYEYGLAVNVSSDGRTIAGLAIAGGRSIACYWIDGKCKTVSCKDEDAKLAKLEQMRMIDMSPNGKYFIFSLSSMSDYRLFEVEKGTYRTLPTFERNEQMRVPTVADNGDVFGAVTYGSIAAGGMSYRDFWYQYSSNRIFDFTYYLYLFNPQLKLPFPLNYEAQVQAFPAAVSADGSVITGNKDVNIAFGQTPNAWILDVNKREAEIPATPEKPKGISTRLQQVQLSWKKDKTNYKSLTLKGYNVYCDGEKAVSLSDLEDEMKVTLENVYAGYRKFSIEAIYADKQGKEMLSPRSNANEIAIPENYSFPLFENFEKGSLRANYWTVDKEYGDESDTEWLVAAQVGHNASMGLSSGACTFHPYSSSVVSRPIDAAKASKVKCSFLVLCNEEFGQGGKETDPTKDTLSVEYTIDSGKSWQVAKEWTVKELPHQEGIMSFDLTKQVAGKEFQIRFRKHGKGGISYYFYLDNIMIGSTADAEAPKGFTGKVMDKSVFLMWKNSRNSYLLNYLFEPEAPGYTLGNEGKELIGANKFTQNELVPYHGKYLTSVTTHLNYYDDVDGEKGIHASVVVFEDGKLIYEQEMENIKFNENTTQKLNKPIKIDSSKELIVGIKIHDYDAGQIPLTYESSQYSVTGKSDIYSEDNGKTWQTVHDFYDGDPQMGSCCWRITGNVTDGPDDVMGEEDNNLVGYNIFRNGVQLNNVCIPYETTRYIDRQPLDKSEYVVVAYYNDGKESMASIPFIADLTSGIAPLVDKSVLSVDRTAIRLNAKGTLRLYSVDGHFIAKGTKGIIPLGGIPSGIYIVLVEYNNQRFAQKIIINN</sequence>
<dbReference type="InterPro" id="IPR026444">
    <property type="entry name" value="Secre_tail"/>
</dbReference>
<dbReference type="InterPro" id="IPR049419">
    <property type="entry name" value="Reelin_subrepeat-B"/>
</dbReference>
<organism evidence="2 3">
    <name type="scientific">Prevotella nigrescens</name>
    <dbReference type="NCBI Taxonomy" id="28133"/>
    <lineage>
        <taxon>Bacteria</taxon>
        <taxon>Pseudomonadati</taxon>
        <taxon>Bacteroidota</taxon>
        <taxon>Bacteroidia</taxon>
        <taxon>Bacteroidales</taxon>
        <taxon>Prevotellaceae</taxon>
        <taxon>Prevotella</taxon>
    </lineage>
</organism>
<dbReference type="InterPro" id="IPR013783">
    <property type="entry name" value="Ig-like_fold"/>
</dbReference>
<dbReference type="Gene3D" id="2.60.120.260">
    <property type="entry name" value="Galactose-binding domain-like"/>
    <property type="match status" value="1"/>
</dbReference>
<evidence type="ECO:0000313" key="3">
    <source>
        <dbReference type="Proteomes" id="UP000787419"/>
    </source>
</evidence>
<evidence type="ECO:0000313" key="2">
    <source>
        <dbReference type="EMBL" id="MBF1446561.1"/>
    </source>
</evidence>
<dbReference type="Gene3D" id="2.60.40.10">
    <property type="entry name" value="Immunoglobulins"/>
    <property type="match status" value="1"/>
</dbReference>